<reference evidence="9 10" key="2">
    <citation type="submission" date="2019-04" db="EMBL/GenBank/DDBJ databases">
        <title>Genome sequencing of Clostridium botulinum Groups I-IV and Clostridium butyricum.</title>
        <authorList>
            <person name="Brunt J."/>
            <person name="Van Vliet A.H.M."/>
            <person name="Stringer S.C."/>
            <person name="Carter A.T."/>
            <person name="Peck M.W."/>
        </authorList>
    </citation>
    <scope>NUCLEOTIDE SEQUENCE [LARGE SCALE GENOMIC DNA]</scope>
    <source>
        <strain evidence="9 10">IFR 15/034</strain>
    </source>
</reference>
<feature type="transmembrane region" description="Helical" evidence="6">
    <location>
        <begin position="33"/>
        <end position="56"/>
    </location>
</feature>
<dbReference type="Proteomes" id="UP000482543">
    <property type="component" value="Unassembled WGS sequence"/>
</dbReference>
<dbReference type="EMBL" id="SWRJ01000006">
    <property type="protein sequence ID" value="NFI22858.1"/>
    <property type="molecule type" value="Genomic_DNA"/>
</dbReference>
<keyword evidence="2" id="KW-1003">Cell membrane</keyword>
<dbReference type="AlphaFoldDB" id="A0A077K248"/>
<accession>A0A077K248</accession>
<comment type="subcellular location">
    <subcellularLocation>
        <location evidence="1">Cell membrane</location>
        <topology evidence="1">Single-pass membrane protein</topology>
    </subcellularLocation>
</comment>
<evidence type="ECO:0000259" key="7">
    <source>
        <dbReference type="Pfam" id="PF04024"/>
    </source>
</evidence>
<proteinExistence type="predicted"/>
<evidence type="ECO:0000256" key="1">
    <source>
        <dbReference type="ARBA" id="ARBA00004162"/>
    </source>
</evidence>
<keyword evidence="4 6" id="KW-1133">Transmembrane helix</keyword>
<protein>
    <submittedName>
        <fullName evidence="8 9">PspC domain-containing protein</fullName>
    </submittedName>
</protein>
<evidence type="ECO:0000256" key="3">
    <source>
        <dbReference type="ARBA" id="ARBA00022692"/>
    </source>
</evidence>
<evidence type="ECO:0000256" key="2">
    <source>
        <dbReference type="ARBA" id="ARBA00022475"/>
    </source>
</evidence>
<gene>
    <name evidence="9" type="ORF">FC964_16110</name>
</gene>
<evidence type="ECO:0000313" key="8">
    <source>
        <dbReference type="EMBL" id="BAP25568.1"/>
    </source>
</evidence>
<dbReference type="PANTHER" id="PTHR33885:SF3">
    <property type="entry name" value="PHAGE SHOCK PROTEIN C"/>
    <property type="match status" value="1"/>
</dbReference>
<evidence type="ECO:0000256" key="5">
    <source>
        <dbReference type="ARBA" id="ARBA00023136"/>
    </source>
</evidence>
<evidence type="ECO:0000313" key="10">
    <source>
        <dbReference type="Proteomes" id="UP000482543"/>
    </source>
</evidence>
<geneLocation type="plasmid" evidence="8">
    <name>pCB111</name>
</geneLocation>
<keyword evidence="3 6" id="KW-0812">Transmembrane</keyword>
<evidence type="ECO:0000256" key="4">
    <source>
        <dbReference type="ARBA" id="ARBA00022989"/>
    </source>
</evidence>
<evidence type="ECO:0000256" key="6">
    <source>
        <dbReference type="SAM" id="Phobius"/>
    </source>
</evidence>
<organism evidence="8">
    <name type="scientific">Clostridium botulinum</name>
    <dbReference type="NCBI Taxonomy" id="1491"/>
    <lineage>
        <taxon>Bacteria</taxon>
        <taxon>Bacillati</taxon>
        <taxon>Bacillota</taxon>
        <taxon>Clostridia</taxon>
        <taxon>Eubacteriales</taxon>
        <taxon>Clostridiaceae</taxon>
        <taxon>Clostridium</taxon>
    </lineage>
</organism>
<keyword evidence="8" id="KW-0614">Plasmid</keyword>
<dbReference type="InterPro" id="IPR007168">
    <property type="entry name" value="Phageshock_PspC_N"/>
</dbReference>
<evidence type="ECO:0000313" key="9">
    <source>
        <dbReference type="EMBL" id="NFI22858.1"/>
    </source>
</evidence>
<sequence>MKKKFMKTNNKRIYGVCGGIAEYLEIDATTLRLIWCAAILLRGIGGILYLLCAILMPQYDPEYDTELNFK</sequence>
<dbReference type="Pfam" id="PF04024">
    <property type="entry name" value="PspC"/>
    <property type="match status" value="1"/>
</dbReference>
<dbReference type="GO" id="GO:0005886">
    <property type="term" value="C:plasma membrane"/>
    <property type="evidence" value="ECO:0007669"/>
    <property type="project" value="UniProtKB-SubCell"/>
</dbReference>
<dbReference type="PANTHER" id="PTHR33885">
    <property type="entry name" value="PHAGE SHOCK PROTEIN C"/>
    <property type="match status" value="1"/>
</dbReference>
<dbReference type="InterPro" id="IPR052027">
    <property type="entry name" value="PspC"/>
</dbReference>
<dbReference type="RefSeq" id="WP_004451760.1">
    <property type="nucleotide sequence ID" value="NC_025146.1"/>
</dbReference>
<reference evidence="8" key="1">
    <citation type="submission" date="2013-09" db="EMBL/GenBank/DDBJ databases">
        <title>Analysis of type B2 neurotoxin-encoding plasmid in Clostridium botulinum.</title>
        <authorList>
            <person name="Hosomi K."/>
            <person name="Sakaguchi Y."/>
            <person name="Gotoh K."/>
            <person name="Nakamura K."/>
            <person name="Kohda T."/>
            <person name="Mukamoto M."/>
            <person name="Iida T."/>
            <person name="Kozaki S."/>
        </authorList>
    </citation>
    <scope>NUCLEOTIDE SEQUENCE</scope>
    <source>
        <strain evidence="8">111</strain>
        <plasmid evidence="8">pCB111</plasmid>
    </source>
</reference>
<name>A0A077K248_CLOBO</name>
<dbReference type="EMBL" id="AB855771">
    <property type="protein sequence ID" value="BAP25568.1"/>
    <property type="molecule type" value="Genomic_DNA"/>
</dbReference>
<keyword evidence="5 6" id="KW-0472">Membrane</keyword>
<feature type="domain" description="Phage shock protein PspC N-terminal" evidence="7">
    <location>
        <begin position="4"/>
        <end position="58"/>
    </location>
</feature>